<dbReference type="Pfam" id="PF13635">
    <property type="entry name" value="DUF4143"/>
    <property type="match status" value="1"/>
</dbReference>
<dbReference type="InterPro" id="IPR027417">
    <property type="entry name" value="P-loop_NTPase"/>
</dbReference>
<evidence type="ECO:0000313" key="3">
    <source>
        <dbReference type="EMBL" id="EKD29471.1"/>
    </source>
</evidence>
<gene>
    <name evidence="3" type="ORF">ACD_78C00391G0001</name>
</gene>
<accession>K1XWZ1</accession>
<evidence type="ECO:0000259" key="1">
    <source>
        <dbReference type="Pfam" id="PF13173"/>
    </source>
</evidence>
<dbReference type="InterPro" id="IPR041682">
    <property type="entry name" value="AAA_14"/>
</dbReference>
<dbReference type="Gene3D" id="3.40.50.300">
    <property type="entry name" value="P-loop containing nucleotide triphosphate hydrolases"/>
    <property type="match status" value="1"/>
</dbReference>
<proteinExistence type="predicted"/>
<feature type="domain" description="DUF4143" evidence="2">
    <location>
        <begin position="191"/>
        <end position="348"/>
    </location>
</feature>
<dbReference type="Pfam" id="PF13173">
    <property type="entry name" value="AAA_14"/>
    <property type="match status" value="1"/>
</dbReference>
<dbReference type="SUPFAM" id="SSF52540">
    <property type="entry name" value="P-loop containing nucleoside triphosphate hydrolases"/>
    <property type="match status" value="1"/>
</dbReference>
<sequence length="380" mass="45541">MWIERSITQQLIDHIVPGKVLVLYWPRQIGKTSLIKNILENNFKDEKILSVSWEDTNVAKAFSSQSIATLWNTIKWYSLIFIDEAQKIENIWLNLKLIVDHFPDIKIIATGSSSFHLRNAFWEPLVGRKFTYKLFPIAEMELREKYNIFELMWDLEERLIYGSYPEIFRGNMTNDEKKTYLRDIVENYLYKDLLELDELRHRKKIIDLLSLIAFQIWHEVSLSELGRSLELSAATVDKYLYYLEESFVIYRLRGLSRNLRKEITKTCRYYFYDNGVRNAIIQNFNAISIRDDIGMLWENFLVMERLKKQQYSGKMFSNNYFWRTHDQKEIDWVEDYDGKLHTYEFKYGTKIPKVPKSFIEAYPGSSFEVVNRENFLDFVL</sequence>
<protein>
    <recommendedName>
        <fullName evidence="4">AAA+ ATPase domain-containing protein</fullName>
    </recommendedName>
</protein>
<organism evidence="3">
    <name type="scientific">uncultured bacterium</name>
    <name type="common">gcode 4</name>
    <dbReference type="NCBI Taxonomy" id="1234023"/>
    <lineage>
        <taxon>Bacteria</taxon>
        <taxon>environmental samples</taxon>
    </lineage>
</organism>
<comment type="caution">
    <text evidence="3">The sequence shown here is derived from an EMBL/GenBank/DDBJ whole genome shotgun (WGS) entry which is preliminary data.</text>
</comment>
<dbReference type="PANTHER" id="PTHR43566">
    <property type="entry name" value="CONSERVED PROTEIN"/>
    <property type="match status" value="1"/>
</dbReference>
<reference evidence="3" key="1">
    <citation type="journal article" date="2012" name="Science">
        <title>Fermentation, hydrogen, and sulfur metabolism in multiple uncultivated bacterial phyla.</title>
        <authorList>
            <person name="Wrighton K.C."/>
            <person name="Thomas B.C."/>
            <person name="Sharon I."/>
            <person name="Miller C.S."/>
            <person name="Castelle C.J."/>
            <person name="VerBerkmoes N.C."/>
            <person name="Wilkins M.J."/>
            <person name="Hettich R.L."/>
            <person name="Lipton M.S."/>
            <person name="Williams K.H."/>
            <person name="Long P.E."/>
            <person name="Banfield J.F."/>
        </authorList>
    </citation>
    <scope>NUCLEOTIDE SEQUENCE [LARGE SCALE GENOMIC DNA]</scope>
</reference>
<dbReference type="PANTHER" id="PTHR43566:SF1">
    <property type="entry name" value="AAA+ ATPASE DOMAIN-CONTAINING PROTEIN"/>
    <property type="match status" value="1"/>
</dbReference>
<feature type="domain" description="AAA" evidence="1">
    <location>
        <begin position="19"/>
        <end position="139"/>
    </location>
</feature>
<evidence type="ECO:0008006" key="4">
    <source>
        <dbReference type="Google" id="ProtNLM"/>
    </source>
</evidence>
<name>K1XWZ1_9BACT</name>
<evidence type="ECO:0000259" key="2">
    <source>
        <dbReference type="Pfam" id="PF13635"/>
    </source>
</evidence>
<dbReference type="AlphaFoldDB" id="K1XWZ1"/>
<dbReference type="InterPro" id="IPR025420">
    <property type="entry name" value="DUF4143"/>
</dbReference>
<dbReference type="EMBL" id="AMFJ01034391">
    <property type="protein sequence ID" value="EKD29471.1"/>
    <property type="molecule type" value="Genomic_DNA"/>
</dbReference>